<organism evidence="1">
    <name type="scientific">marine sediment metagenome</name>
    <dbReference type="NCBI Taxonomy" id="412755"/>
    <lineage>
        <taxon>unclassified sequences</taxon>
        <taxon>metagenomes</taxon>
        <taxon>ecological metagenomes</taxon>
    </lineage>
</organism>
<comment type="caution">
    <text evidence="1">The sequence shown here is derived from an EMBL/GenBank/DDBJ whole genome shotgun (WGS) entry which is preliminary data.</text>
</comment>
<evidence type="ECO:0000313" key="1">
    <source>
        <dbReference type="EMBL" id="GAI96764.1"/>
    </source>
</evidence>
<protein>
    <submittedName>
        <fullName evidence="1">Uncharacterized protein</fullName>
    </submittedName>
</protein>
<dbReference type="EMBL" id="BARW01020876">
    <property type="protein sequence ID" value="GAI96764.1"/>
    <property type="molecule type" value="Genomic_DNA"/>
</dbReference>
<reference evidence="1" key="1">
    <citation type="journal article" date="2014" name="Front. Microbiol.">
        <title>High frequency of phylogenetically diverse reductive dehalogenase-homologous genes in deep subseafloor sedimentary metagenomes.</title>
        <authorList>
            <person name="Kawai M."/>
            <person name="Futagami T."/>
            <person name="Toyoda A."/>
            <person name="Takaki Y."/>
            <person name="Nishi S."/>
            <person name="Hori S."/>
            <person name="Arai W."/>
            <person name="Tsubouchi T."/>
            <person name="Morono Y."/>
            <person name="Uchiyama I."/>
            <person name="Ito T."/>
            <person name="Fujiyama A."/>
            <person name="Inagaki F."/>
            <person name="Takami H."/>
        </authorList>
    </citation>
    <scope>NUCLEOTIDE SEQUENCE</scope>
    <source>
        <strain evidence="1">Expedition CK06-06</strain>
    </source>
</reference>
<dbReference type="AlphaFoldDB" id="X1UWL6"/>
<name>X1UWL6_9ZZZZ</name>
<feature type="non-terminal residue" evidence="1">
    <location>
        <position position="1"/>
    </location>
</feature>
<proteinExistence type="predicted"/>
<accession>X1UWL6</accession>
<gene>
    <name evidence="1" type="ORF">S12H4_35185</name>
</gene>
<sequence length="68" mass="8214">DHEAMLDRYGIYATYRGKYLDDIMKRTTTLFDYAEGSDEDYRPSERRQRIIEDVEARRAGEMIYQRGR</sequence>